<gene>
    <name evidence="1" type="ORF">OH76DRAFT_1410356</name>
</gene>
<protein>
    <submittedName>
        <fullName evidence="1">Uncharacterized protein</fullName>
    </submittedName>
</protein>
<sequence length="85" mass="9383">MLYALRSLIPVSWTLAPSSFLSPLDPVLVSLRELMLVVENVTVARGHIDRFGHSRLIGSLHGLRTPTGKVGEQLSSPDEYCRVLL</sequence>
<keyword evidence="2" id="KW-1185">Reference proteome</keyword>
<evidence type="ECO:0000313" key="2">
    <source>
        <dbReference type="Proteomes" id="UP000256964"/>
    </source>
</evidence>
<name>A0A371CSI9_9APHY</name>
<accession>A0A371CSI9</accession>
<dbReference type="Proteomes" id="UP000256964">
    <property type="component" value="Unassembled WGS sequence"/>
</dbReference>
<dbReference type="AlphaFoldDB" id="A0A371CSI9"/>
<evidence type="ECO:0000313" key="1">
    <source>
        <dbReference type="EMBL" id="RDX43258.1"/>
    </source>
</evidence>
<organism evidence="1 2">
    <name type="scientific">Lentinus brumalis</name>
    <dbReference type="NCBI Taxonomy" id="2498619"/>
    <lineage>
        <taxon>Eukaryota</taxon>
        <taxon>Fungi</taxon>
        <taxon>Dikarya</taxon>
        <taxon>Basidiomycota</taxon>
        <taxon>Agaricomycotina</taxon>
        <taxon>Agaricomycetes</taxon>
        <taxon>Polyporales</taxon>
        <taxon>Polyporaceae</taxon>
        <taxon>Lentinus</taxon>
    </lineage>
</organism>
<proteinExistence type="predicted"/>
<dbReference type="EMBL" id="KZ857468">
    <property type="protein sequence ID" value="RDX43258.1"/>
    <property type="molecule type" value="Genomic_DNA"/>
</dbReference>
<reference evidence="1 2" key="1">
    <citation type="journal article" date="2018" name="Biotechnol. Biofuels">
        <title>Integrative visual omics of the white-rot fungus Polyporus brumalis exposes the biotechnological potential of its oxidative enzymes for delignifying raw plant biomass.</title>
        <authorList>
            <person name="Miyauchi S."/>
            <person name="Rancon A."/>
            <person name="Drula E."/>
            <person name="Hage H."/>
            <person name="Chaduli D."/>
            <person name="Favel A."/>
            <person name="Grisel S."/>
            <person name="Henrissat B."/>
            <person name="Herpoel-Gimbert I."/>
            <person name="Ruiz-Duenas F.J."/>
            <person name="Chevret D."/>
            <person name="Hainaut M."/>
            <person name="Lin J."/>
            <person name="Wang M."/>
            <person name="Pangilinan J."/>
            <person name="Lipzen A."/>
            <person name="Lesage-Meessen L."/>
            <person name="Navarro D."/>
            <person name="Riley R."/>
            <person name="Grigoriev I.V."/>
            <person name="Zhou S."/>
            <person name="Raouche S."/>
            <person name="Rosso M.N."/>
        </authorList>
    </citation>
    <scope>NUCLEOTIDE SEQUENCE [LARGE SCALE GENOMIC DNA]</scope>
    <source>
        <strain evidence="1 2">BRFM 1820</strain>
    </source>
</reference>